<sequence length="103" mass="11132">MDVLHEKRVPSKANQLPEELGSMTDIALANHITKRSIDLYQDKPKDLQGALINARLPLPRTPTPPPLQKGRAIEPAPQGGAGLIARPSESCFRGKTGFRGAGR</sequence>
<comment type="caution">
    <text evidence="2">The sequence shown here is derived from an EMBL/GenBank/DDBJ whole genome shotgun (WGS) entry which is preliminary data.</text>
</comment>
<gene>
    <name evidence="2" type="ORF">PGT21_016161</name>
</gene>
<dbReference type="Proteomes" id="UP000324748">
    <property type="component" value="Unassembled WGS sequence"/>
</dbReference>
<accession>A0A5B0LKF1</accession>
<evidence type="ECO:0000313" key="2">
    <source>
        <dbReference type="EMBL" id="KAA1064831.1"/>
    </source>
</evidence>
<dbReference type="EMBL" id="VSWC01000197">
    <property type="protein sequence ID" value="KAA1064831.1"/>
    <property type="molecule type" value="Genomic_DNA"/>
</dbReference>
<evidence type="ECO:0000313" key="3">
    <source>
        <dbReference type="Proteomes" id="UP000324748"/>
    </source>
</evidence>
<proteinExistence type="predicted"/>
<keyword evidence="3" id="KW-1185">Reference proteome</keyword>
<protein>
    <submittedName>
        <fullName evidence="2">Uncharacterized protein</fullName>
    </submittedName>
</protein>
<name>A0A5B0LKF1_PUCGR</name>
<evidence type="ECO:0000256" key="1">
    <source>
        <dbReference type="SAM" id="MobiDB-lite"/>
    </source>
</evidence>
<organism evidence="2 3">
    <name type="scientific">Puccinia graminis f. sp. tritici</name>
    <dbReference type="NCBI Taxonomy" id="56615"/>
    <lineage>
        <taxon>Eukaryota</taxon>
        <taxon>Fungi</taxon>
        <taxon>Dikarya</taxon>
        <taxon>Basidiomycota</taxon>
        <taxon>Pucciniomycotina</taxon>
        <taxon>Pucciniomycetes</taxon>
        <taxon>Pucciniales</taxon>
        <taxon>Pucciniaceae</taxon>
        <taxon>Puccinia</taxon>
    </lineage>
</organism>
<dbReference type="AlphaFoldDB" id="A0A5B0LKF1"/>
<reference evidence="2 3" key="1">
    <citation type="submission" date="2019-05" db="EMBL/GenBank/DDBJ databases">
        <title>Emergence of the Ug99 lineage of the wheat stem rust pathogen through somatic hybridization.</title>
        <authorList>
            <person name="Li F."/>
            <person name="Upadhyaya N.M."/>
            <person name="Sperschneider J."/>
            <person name="Matny O."/>
            <person name="Nguyen-Phuc H."/>
            <person name="Mago R."/>
            <person name="Raley C."/>
            <person name="Miller M.E."/>
            <person name="Silverstein K.A.T."/>
            <person name="Henningsen E."/>
            <person name="Hirsch C.D."/>
            <person name="Visser B."/>
            <person name="Pretorius Z.A."/>
            <person name="Steffenson B.J."/>
            <person name="Schwessinger B."/>
            <person name="Dodds P.N."/>
            <person name="Figueroa M."/>
        </authorList>
    </citation>
    <scope>NUCLEOTIDE SEQUENCE [LARGE SCALE GENOMIC DNA]</scope>
    <source>
        <strain evidence="2">21-0</strain>
    </source>
</reference>
<feature type="region of interest" description="Disordered" evidence="1">
    <location>
        <begin position="56"/>
        <end position="103"/>
    </location>
</feature>